<feature type="domain" description="Cytochrome b5 heme-binding" evidence="6">
    <location>
        <begin position="49"/>
        <end position="125"/>
    </location>
</feature>
<keyword evidence="1 5" id="KW-0349">Heme</keyword>
<dbReference type="InterPro" id="IPR001199">
    <property type="entry name" value="Cyt_B5-like_heme/steroid-bd"/>
</dbReference>
<sequence length="130" mass="14824">MMISTRILPVIVITIYILKNRRVLIKVEQNNSTSFRTQRSVRFRGMTDLKNISSKEVSTHTTVDSAWTIIDGKVYDVTEFLEEHPGGKKILLKNCGKDSTELFNQYHNEKILKEVGSPMIIGQVSIEAKL</sequence>
<dbReference type="PRINTS" id="PR00363">
    <property type="entry name" value="CYTOCHROMEB5"/>
</dbReference>
<keyword evidence="3 5" id="KW-0408">Iron</keyword>
<dbReference type="GO" id="GO:0046872">
    <property type="term" value="F:metal ion binding"/>
    <property type="evidence" value="ECO:0007669"/>
    <property type="project" value="UniProtKB-UniRule"/>
</dbReference>
<evidence type="ECO:0000256" key="2">
    <source>
        <dbReference type="ARBA" id="ARBA00022723"/>
    </source>
</evidence>
<dbReference type="SUPFAM" id="SSF55856">
    <property type="entry name" value="Cytochrome b5-like heme/steroid binding domain"/>
    <property type="match status" value="1"/>
</dbReference>
<reference evidence="7" key="1">
    <citation type="submission" date="2015-07" db="EMBL/GenBank/DDBJ databases">
        <title>Elucidating the P. pachyrhizi secretome and potential effectors.</title>
        <authorList>
            <person name="de Carvalho M.C.C.G."/>
            <person name="Nascimento L.C."/>
            <person name="Darben L.M."/>
            <person name="Polizel-Podanosqui A.M."/>
            <person name="Lopes-Caitar V.S."/>
            <person name="Rocha C.S."/>
            <person name="Qi M."/>
            <person name="Carazolle M."/>
            <person name="Kuwahara M.K."/>
            <person name="Pereira G.A.G."/>
            <person name="Abdelnoor R.V."/>
            <person name="Whitham S.A."/>
            <person name="Marcelino-Guimaraes F.C."/>
        </authorList>
    </citation>
    <scope>NUCLEOTIDE SEQUENCE</scope>
</reference>
<proteinExistence type="evidence at transcript level"/>
<dbReference type="SMART" id="SM01117">
    <property type="entry name" value="Cyt-b5"/>
    <property type="match status" value="1"/>
</dbReference>
<evidence type="ECO:0000313" key="7">
    <source>
        <dbReference type="EMBL" id="ALL40941.1"/>
    </source>
</evidence>
<evidence type="ECO:0000256" key="3">
    <source>
        <dbReference type="ARBA" id="ARBA00023004"/>
    </source>
</evidence>
<dbReference type="PANTHER" id="PTHR19359">
    <property type="entry name" value="CYTOCHROME B5"/>
    <property type="match status" value="1"/>
</dbReference>
<dbReference type="InterPro" id="IPR050668">
    <property type="entry name" value="Cytochrome_b5"/>
</dbReference>
<comment type="similarity">
    <text evidence="4 5">Belongs to the cytochrome b5 family.</text>
</comment>
<dbReference type="InterPro" id="IPR036400">
    <property type="entry name" value="Cyt_B5-like_heme/steroid_sf"/>
</dbReference>
<protein>
    <recommendedName>
        <fullName evidence="6">Cytochrome b5 heme-binding domain-containing protein</fullName>
    </recommendedName>
</protein>
<dbReference type="GO" id="GO:0020037">
    <property type="term" value="F:heme binding"/>
    <property type="evidence" value="ECO:0007669"/>
    <property type="project" value="UniProtKB-UniRule"/>
</dbReference>
<dbReference type="FunFam" id="3.10.120.10:FF:000007">
    <property type="entry name" value="Sulfite oxidase, mitochondrial"/>
    <property type="match status" value="1"/>
</dbReference>
<dbReference type="PROSITE" id="PS00191">
    <property type="entry name" value="CYTOCHROME_B5_1"/>
    <property type="match status" value="1"/>
</dbReference>
<evidence type="ECO:0000256" key="4">
    <source>
        <dbReference type="ARBA" id="ARBA00038168"/>
    </source>
</evidence>
<dbReference type="Gene3D" id="3.10.120.10">
    <property type="entry name" value="Cytochrome b5-like heme/steroid binding domain"/>
    <property type="match status" value="1"/>
</dbReference>
<evidence type="ECO:0000256" key="5">
    <source>
        <dbReference type="RuleBase" id="RU362121"/>
    </source>
</evidence>
<name>A0A0S1MJB2_PHAPC</name>
<dbReference type="AlphaFoldDB" id="A0A0S1MJB2"/>
<accession>A0A0S1MJB2</accession>
<dbReference type="PROSITE" id="PS50255">
    <property type="entry name" value="CYTOCHROME_B5_2"/>
    <property type="match status" value="1"/>
</dbReference>
<dbReference type="Pfam" id="PF00173">
    <property type="entry name" value="Cyt-b5"/>
    <property type="match status" value="1"/>
</dbReference>
<dbReference type="GO" id="GO:0005789">
    <property type="term" value="C:endoplasmic reticulum membrane"/>
    <property type="evidence" value="ECO:0007669"/>
    <property type="project" value="TreeGrafter"/>
</dbReference>
<keyword evidence="2 5" id="KW-0479">Metal-binding</keyword>
<dbReference type="PANTHER" id="PTHR19359:SF112">
    <property type="entry name" value="CYTOCHROME B5 HEME-BINDING DOMAIN-CONTAINING PROTEIN"/>
    <property type="match status" value="1"/>
</dbReference>
<evidence type="ECO:0000256" key="1">
    <source>
        <dbReference type="ARBA" id="ARBA00022617"/>
    </source>
</evidence>
<evidence type="ECO:0000259" key="6">
    <source>
        <dbReference type="PROSITE" id="PS50255"/>
    </source>
</evidence>
<dbReference type="InterPro" id="IPR018506">
    <property type="entry name" value="Cyt_B5_heme-BS"/>
</dbReference>
<organism evidence="7">
    <name type="scientific">Phakopsora pachyrhizi</name>
    <name type="common">Asian soybean rust disease fungus</name>
    <dbReference type="NCBI Taxonomy" id="170000"/>
    <lineage>
        <taxon>Eukaryota</taxon>
        <taxon>Fungi</taxon>
        <taxon>Dikarya</taxon>
        <taxon>Basidiomycota</taxon>
        <taxon>Pucciniomycotina</taxon>
        <taxon>Pucciniomycetes</taxon>
        <taxon>Pucciniales</taxon>
        <taxon>Phakopsoraceae</taxon>
        <taxon>Phakopsora</taxon>
    </lineage>
</organism>
<dbReference type="EMBL" id="KT246850">
    <property type="protein sequence ID" value="ALL40941.1"/>
    <property type="molecule type" value="mRNA"/>
</dbReference>